<sequence length="149" mass="15484">MTEQPIGDETTEAPETTEPQTPEAEADDTQEAPDSAGTEDAAEGQAATGDQNTTGESAKAPKAAHTDVAGLSYEQAREELVGIVATLERGERPLEESMELWERGEALADHCASWLDAAQQRITERVESRQGTAGTAGTVSSAEGGPSAG</sequence>
<name>C7NKU5_KYTSD</name>
<keyword evidence="3 6" id="KW-0540">Nuclease</keyword>
<dbReference type="PANTHER" id="PTHR34137">
    <property type="entry name" value="EXODEOXYRIBONUCLEASE 7 SMALL SUBUNIT"/>
    <property type="match status" value="1"/>
</dbReference>
<dbReference type="GO" id="GO:0006308">
    <property type="term" value="P:DNA catabolic process"/>
    <property type="evidence" value="ECO:0007669"/>
    <property type="project" value="UniProtKB-UniRule"/>
</dbReference>
<dbReference type="InterPro" id="IPR003761">
    <property type="entry name" value="Exonuc_VII_S"/>
</dbReference>
<dbReference type="GO" id="GO:0009318">
    <property type="term" value="C:exodeoxyribonuclease VII complex"/>
    <property type="evidence" value="ECO:0007669"/>
    <property type="project" value="UniProtKB-UniRule"/>
</dbReference>
<gene>
    <name evidence="6" type="primary">xseB</name>
    <name evidence="8" type="ordered locus">Ksed_20420</name>
</gene>
<comment type="function">
    <text evidence="6">Bidirectionally degrades single-stranded DNA into large acid-insoluble oligonucleotides, which are then degraded further into small acid-soluble oligonucleotides.</text>
</comment>
<evidence type="ECO:0000256" key="2">
    <source>
        <dbReference type="ARBA" id="ARBA00022490"/>
    </source>
</evidence>
<dbReference type="eggNOG" id="COG1722">
    <property type="taxonomic scope" value="Bacteria"/>
</dbReference>
<evidence type="ECO:0000256" key="6">
    <source>
        <dbReference type="HAMAP-Rule" id="MF_00337"/>
    </source>
</evidence>
<feature type="compositionally biased region" description="Polar residues" evidence="7">
    <location>
        <begin position="129"/>
        <end position="141"/>
    </location>
</feature>
<comment type="subunit">
    <text evidence="6">Heterooligomer composed of large and small subunits.</text>
</comment>
<dbReference type="Gene3D" id="1.10.287.1040">
    <property type="entry name" value="Exonuclease VII, small subunit"/>
    <property type="match status" value="1"/>
</dbReference>
<dbReference type="KEGG" id="kse:Ksed_20420"/>
<dbReference type="GO" id="GO:0005829">
    <property type="term" value="C:cytosol"/>
    <property type="evidence" value="ECO:0007669"/>
    <property type="project" value="TreeGrafter"/>
</dbReference>
<dbReference type="Pfam" id="PF02609">
    <property type="entry name" value="Exonuc_VII_S"/>
    <property type="match status" value="1"/>
</dbReference>
<evidence type="ECO:0000256" key="1">
    <source>
        <dbReference type="ARBA" id="ARBA00009998"/>
    </source>
</evidence>
<dbReference type="GO" id="GO:0008855">
    <property type="term" value="F:exodeoxyribonuclease VII activity"/>
    <property type="evidence" value="ECO:0007669"/>
    <property type="project" value="UniProtKB-UniRule"/>
</dbReference>
<dbReference type="EMBL" id="CP001686">
    <property type="protein sequence ID" value="ACV07036.1"/>
    <property type="molecule type" value="Genomic_DNA"/>
</dbReference>
<dbReference type="AlphaFoldDB" id="C7NKU5"/>
<evidence type="ECO:0000256" key="4">
    <source>
        <dbReference type="ARBA" id="ARBA00022801"/>
    </source>
</evidence>
<keyword evidence="2 6" id="KW-0963">Cytoplasm</keyword>
<reference evidence="8 9" key="1">
    <citation type="journal article" date="2009" name="Stand. Genomic Sci.">
        <title>Complete genome sequence of Kytococcus sedentarius type strain (541).</title>
        <authorList>
            <person name="Sims D."/>
            <person name="Brettin T."/>
            <person name="Detter J.C."/>
            <person name="Han C."/>
            <person name="Lapidus A."/>
            <person name="Copeland A."/>
            <person name="Glavina Del Rio T."/>
            <person name="Nolan M."/>
            <person name="Chen F."/>
            <person name="Lucas S."/>
            <person name="Tice H."/>
            <person name="Cheng J.F."/>
            <person name="Bruce D."/>
            <person name="Goodwin L."/>
            <person name="Pitluck S."/>
            <person name="Ovchinnikova G."/>
            <person name="Pati A."/>
            <person name="Ivanova N."/>
            <person name="Mavrommatis K."/>
            <person name="Chen A."/>
            <person name="Palaniappan K."/>
            <person name="D'haeseleer P."/>
            <person name="Chain P."/>
            <person name="Bristow J."/>
            <person name="Eisen J.A."/>
            <person name="Markowitz V."/>
            <person name="Hugenholtz P."/>
            <person name="Schneider S."/>
            <person name="Goker M."/>
            <person name="Pukall R."/>
            <person name="Kyrpides N.C."/>
            <person name="Klenk H.P."/>
        </authorList>
    </citation>
    <scope>NUCLEOTIDE SEQUENCE [LARGE SCALE GENOMIC DNA]</scope>
    <source>
        <strain evidence="9">ATCC 14392 / DSM 20547 / JCM 11482 / CCUG 33030 / NBRC 15357 / NCTC 11040 / CCM 314 / 541</strain>
    </source>
</reference>
<organism evidence="8 9">
    <name type="scientific">Kytococcus sedentarius (strain ATCC 14392 / DSM 20547 / JCM 11482 / CCUG 33030 / NBRC 15357 / NCTC 11040 / CCM 314 / 541)</name>
    <name type="common">Micrococcus sedentarius</name>
    <dbReference type="NCBI Taxonomy" id="478801"/>
    <lineage>
        <taxon>Bacteria</taxon>
        <taxon>Bacillati</taxon>
        <taxon>Actinomycetota</taxon>
        <taxon>Actinomycetes</taxon>
        <taxon>Micrococcales</taxon>
        <taxon>Kytococcaceae</taxon>
        <taxon>Kytococcus</taxon>
    </lineage>
</organism>
<dbReference type="SUPFAM" id="SSF116842">
    <property type="entry name" value="XseB-like"/>
    <property type="match status" value="1"/>
</dbReference>
<dbReference type="HAMAP" id="MF_00337">
    <property type="entry name" value="Exonuc_7_S"/>
    <property type="match status" value="1"/>
</dbReference>
<keyword evidence="9" id="KW-1185">Reference proteome</keyword>
<feature type="region of interest" description="Disordered" evidence="7">
    <location>
        <begin position="125"/>
        <end position="149"/>
    </location>
</feature>
<dbReference type="STRING" id="478801.Ksed_20420"/>
<evidence type="ECO:0000256" key="7">
    <source>
        <dbReference type="SAM" id="MobiDB-lite"/>
    </source>
</evidence>
<keyword evidence="5 6" id="KW-0269">Exonuclease</keyword>
<comment type="subcellular location">
    <subcellularLocation>
        <location evidence="6">Cytoplasm</location>
    </subcellularLocation>
</comment>
<protein>
    <recommendedName>
        <fullName evidence="6">Exodeoxyribonuclease 7 small subunit</fullName>
        <ecNumber evidence="6">3.1.11.6</ecNumber>
    </recommendedName>
    <alternativeName>
        <fullName evidence="6">Exodeoxyribonuclease VII small subunit</fullName>
        <shortName evidence="6">Exonuclease VII small subunit</shortName>
    </alternativeName>
</protein>
<keyword evidence="4 6" id="KW-0378">Hydrolase</keyword>
<accession>C7NKU5</accession>
<dbReference type="PANTHER" id="PTHR34137:SF1">
    <property type="entry name" value="EXODEOXYRIBONUCLEASE 7 SMALL SUBUNIT"/>
    <property type="match status" value="1"/>
</dbReference>
<evidence type="ECO:0000256" key="3">
    <source>
        <dbReference type="ARBA" id="ARBA00022722"/>
    </source>
</evidence>
<evidence type="ECO:0000313" key="9">
    <source>
        <dbReference type="Proteomes" id="UP000006666"/>
    </source>
</evidence>
<dbReference type="Proteomes" id="UP000006666">
    <property type="component" value="Chromosome"/>
</dbReference>
<dbReference type="NCBIfam" id="TIGR01280">
    <property type="entry name" value="xseB"/>
    <property type="match status" value="1"/>
</dbReference>
<dbReference type="EC" id="3.1.11.6" evidence="6"/>
<evidence type="ECO:0000313" key="8">
    <source>
        <dbReference type="EMBL" id="ACV07036.1"/>
    </source>
</evidence>
<evidence type="ECO:0000256" key="5">
    <source>
        <dbReference type="ARBA" id="ARBA00022839"/>
    </source>
</evidence>
<feature type="compositionally biased region" description="Low complexity" evidence="7">
    <location>
        <begin position="13"/>
        <end position="23"/>
    </location>
</feature>
<proteinExistence type="inferred from homology"/>
<comment type="similarity">
    <text evidence="1 6">Belongs to the XseB family.</text>
</comment>
<dbReference type="RefSeq" id="WP_015779975.1">
    <property type="nucleotide sequence ID" value="NC_013169.1"/>
</dbReference>
<dbReference type="InterPro" id="IPR037004">
    <property type="entry name" value="Exonuc_VII_ssu_sf"/>
</dbReference>
<feature type="region of interest" description="Disordered" evidence="7">
    <location>
        <begin position="1"/>
        <end position="71"/>
    </location>
</feature>
<dbReference type="HOGENOM" id="CLU_146632_0_0_11"/>
<dbReference type="NCBIfam" id="NF002139">
    <property type="entry name" value="PRK00977.1-3"/>
    <property type="match status" value="1"/>
</dbReference>
<comment type="catalytic activity">
    <reaction evidence="6">
        <text>Exonucleolytic cleavage in either 5'- to 3'- or 3'- to 5'-direction to yield nucleoside 5'-phosphates.</text>
        <dbReference type="EC" id="3.1.11.6"/>
    </reaction>
</comment>